<keyword evidence="1" id="KW-0812">Transmembrane</keyword>
<sequence length="75" mass="8142">MSNTLILAFTGGSINTLVFIYAYNMKYNQVINMYSVGIEIMQGISGSIGIILTVPLVSIVTSVLLSRKNDALNKL</sequence>
<dbReference type="RefSeq" id="WP_084665977.1">
    <property type="nucleotide sequence ID" value="NZ_FQXP01000003.1"/>
</dbReference>
<dbReference type="EMBL" id="FQXP01000003">
    <property type="protein sequence ID" value="SHH34357.1"/>
    <property type="molecule type" value="Genomic_DNA"/>
</dbReference>
<evidence type="ECO:0000313" key="3">
    <source>
        <dbReference type="Proteomes" id="UP000184526"/>
    </source>
</evidence>
<evidence type="ECO:0000313" key="2">
    <source>
        <dbReference type="EMBL" id="SHH34357.1"/>
    </source>
</evidence>
<dbReference type="STRING" id="1121306.SAMN02745196_00064"/>
<organism evidence="2 3">
    <name type="scientific">Clostridium collagenovorans DSM 3089</name>
    <dbReference type="NCBI Taxonomy" id="1121306"/>
    <lineage>
        <taxon>Bacteria</taxon>
        <taxon>Bacillati</taxon>
        <taxon>Bacillota</taxon>
        <taxon>Clostridia</taxon>
        <taxon>Eubacteriales</taxon>
        <taxon>Clostridiaceae</taxon>
        <taxon>Clostridium</taxon>
    </lineage>
</organism>
<dbReference type="InterPro" id="IPR012507">
    <property type="entry name" value="YibE_F"/>
</dbReference>
<proteinExistence type="predicted"/>
<reference evidence="2 3" key="1">
    <citation type="submission" date="2016-11" db="EMBL/GenBank/DDBJ databases">
        <authorList>
            <person name="Jaros S."/>
            <person name="Januszkiewicz K."/>
            <person name="Wedrychowicz H."/>
        </authorList>
    </citation>
    <scope>NUCLEOTIDE SEQUENCE [LARGE SCALE GENOMIC DNA]</scope>
    <source>
        <strain evidence="2 3">DSM 3089</strain>
    </source>
</reference>
<accession>A0A1M5S6Y0</accession>
<keyword evidence="3" id="KW-1185">Reference proteome</keyword>
<dbReference type="Pfam" id="PF07907">
    <property type="entry name" value="YibE_F"/>
    <property type="match status" value="1"/>
</dbReference>
<evidence type="ECO:0000256" key="1">
    <source>
        <dbReference type="SAM" id="Phobius"/>
    </source>
</evidence>
<dbReference type="AlphaFoldDB" id="A0A1M5S6Y0"/>
<gene>
    <name evidence="2" type="ORF">SAMN02745196_00064</name>
</gene>
<keyword evidence="1" id="KW-0472">Membrane</keyword>
<dbReference type="PANTHER" id="PTHR41771">
    <property type="entry name" value="MEMBRANE PROTEIN-RELATED"/>
    <property type="match status" value="1"/>
</dbReference>
<dbReference type="Proteomes" id="UP000184526">
    <property type="component" value="Unassembled WGS sequence"/>
</dbReference>
<dbReference type="PANTHER" id="PTHR41771:SF1">
    <property type="entry name" value="MEMBRANE PROTEIN"/>
    <property type="match status" value="1"/>
</dbReference>
<keyword evidence="1" id="KW-1133">Transmembrane helix</keyword>
<feature type="transmembrane region" description="Helical" evidence="1">
    <location>
        <begin position="44"/>
        <end position="65"/>
    </location>
</feature>
<name>A0A1M5S6Y0_9CLOT</name>
<protein>
    <submittedName>
        <fullName evidence="2">YibE/F-like protein</fullName>
    </submittedName>
</protein>
<feature type="transmembrane region" description="Helical" evidence="1">
    <location>
        <begin position="6"/>
        <end position="23"/>
    </location>
</feature>